<reference evidence="1 2" key="1">
    <citation type="submission" date="2020-08" db="EMBL/GenBank/DDBJ databases">
        <title>Genomic Encyclopedia of Type Strains, Phase IV (KMG-IV): sequencing the most valuable type-strain genomes for metagenomic binning, comparative biology and taxonomic classification.</title>
        <authorList>
            <person name="Goeker M."/>
        </authorList>
    </citation>
    <scope>NUCLEOTIDE SEQUENCE [LARGE SCALE GENOMIC DNA]</scope>
    <source>
        <strain evidence="1 2">DSM 25799</strain>
    </source>
</reference>
<proteinExistence type="predicted"/>
<dbReference type="AlphaFoldDB" id="A0A7W8D0E4"/>
<organism evidence="1 2">
    <name type="scientific">Catenisphaera adipataccumulans</name>
    <dbReference type="NCBI Taxonomy" id="700500"/>
    <lineage>
        <taxon>Bacteria</taxon>
        <taxon>Bacillati</taxon>
        <taxon>Bacillota</taxon>
        <taxon>Erysipelotrichia</taxon>
        <taxon>Erysipelotrichales</taxon>
        <taxon>Erysipelotrichaceae</taxon>
        <taxon>Catenisphaera</taxon>
    </lineage>
</organism>
<protein>
    <submittedName>
        <fullName evidence="1">Glycosyltransferase involved in cell wall biosynthesis</fullName>
    </submittedName>
</protein>
<evidence type="ECO:0000313" key="1">
    <source>
        <dbReference type="EMBL" id="MBB5183707.1"/>
    </source>
</evidence>
<dbReference type="PANTHER" id="PTHR40056">
    <property type="entry name" value="HYPOTHETICAL CYTOSOLIC PROTEIN"/>
    <property type="match status" value="1"/>
</dbReference>
<dbReference type="Proteomes" id="UP000539953">
    <property type="component" value="Unassembled WGS sequence"/>
</dbReference>
<name>A0A7W8D0E4_9FIRM</name>
<comment type="caution">
    <text evidence="1">The sequence shown here is derived from an EMBL/GenBank/DDBJ whole genome shotgun (WGS) entry which is preliminary data.</text>
</comment>
<dbReference type="GO" id="GO:0016740">
    <property type="term" value="F:transferase activity"/>
    <property type="evidence" value="ECO:0007669"/>
    <property type="project" value="UniProtKB-KW"/>
</dbReference>
<dbReference type="PANTHER" id="PTHR40056:SF1">
    <property type="entry name" value="DUF1836 DOMAIN-CONTAINING PROTEIN"/>
    <property type="match status" value="1"/>
</dbReference>
<keyword evidence="1" id="KW-0808">Transferase</keyword>
<dbReference type="InterPro" id="IPR014975">
    <property type="entry name" value="DUF1836"/>
</dbReference>
<dbReference type="Pfam" id="PF08876">
    <property type="entry name" value="DUF1836"/>
    <property type="match status" value="1"/>
</dbReference>
<sequence length="188" mass="22076">MSKEEIKKQLCAYSCPKWEALPDFDVYMDQVIYFINDRLAPLYFNESDKIITSNMVNNYVKNSIVDPPIKKHYKQYHMAFLIAVCILKRCYSLDEITQLIKIVRETERSMHIPELYDSFSTCFDTYLHAIMSDQNASEMIQPENDTKEHHLMVNVIKTVVYKMYSELDILAYKEKKAKEKAAVQSASM</sequence>
<evidence type="ECO:0000313" key="2">
    <source>
        <dbReference type="Proteomes" id="UP000539953"/>
    </source>
</evidence>
<keyword evidence="2" id="KW-1185">Reference proteome</keyword>
<dbReference type="EMBL" id="JACHHK010000007">
    <property type="protein sequence ID" value="MBB5183707.1"/>
    <property type="molecule type" value="Genomic_DNA"/>
</dbReference>
<dbReference type="RefSeq" id="WP_183329001.1">
    <property type="nucleotide sequence ID" value="NZ_JACHHK010000007.1"/>
</dbReference>
<gene>
    <name evidence="1" type="ORF">HNQ47_001746</name>
</gene>
<accession>A0A7W8D0E4</accession>